<keyword evidence="1" id="KW-0812">Transmembrane</keyword>
<feature type="transmembrane region" description="Helical" evidence="1">
    <location>
        <begin position="146"/>
        <end position="167"/>
    </location>
</feature>
<accession>A0A1F5MKA9</accession>
<keyword evidence="1" id="KW-1133">Transmembrane helix</keyword>
<evidence type="ECO:0000313" key="3">
    <source>
        <dbReference type="Proteomes" id="UP000178017"/>
    </source>
</evidence>
<reference evidence="2 3" key="1">
    <citation type="journal article" date="2016" name="Nat. Commun.">
        <title>Thousands of microbial genomes shed light on interconnected biogeochemical processes in an aquifer system.</title>
        <authorList>
            <person name="Anantharaman K."/>
            <person name="Brown C.T."/>
            <person name="Hug L.A."/>
            <person name="Sharon I."/>
            <person name="Castelle C.J."/>
            <person name="Probst A.J."/>
            <person name="Thomas B.C."/>
            <person name="Singh A."/>
            <person name="Wilkins M.J."/>
            <person name="Karaoz U."/>
            <person name="Brodie E.L."/>
            <person name="Williams K.H."/>
            <person name="Hubbard S.S."/>
            <person name="Banfield J.F."/>
        </authorList>
    </citation>
    <scope>NUCLEOTIDE SEQUENCE [LARGE SCALE GENOMIC DNA]</scope>
</reference>
<feature type="transmembrane region" description="Helical" evidence="1">
    <location>
        <begin position="173"/>
        <end position="192"/>
    </location>
</feature>
<organism evidence="2 3">
    <name type="scientific">Candidatus Daviesbacteria bacterium RIFCSPLOWO2_01_FULL_40_24</name>
    <dbReference type="NCBI Taxonomy" id="1797787"/>
    <lineage>
        <taxon>Bacteria</taxon>
        <taxon>Candidatus Daviesiibacteriota</taxon>
    </lineage>
</organism>
<dbReference type="Proteomes" id="UP000178017">
    <property type="component" value="Unassembled WGS sequence"/>
</dbReference>
<dbReference type="EMBL" id="MFDO01000005">
    <property type="protein sequence ID" value="OGE65827.1"/>
    <property type="molecule type" value="Genomic_DNA"/>
</dbReference>
<evidence type="ECO:0000256" key="1">
    <source>
        <dbReference type="SAM" id="Phobius"/>
    </source>
</evidence>
<keyword evidence="1" id="KW-0472">Membrane</keyword>
<name>A0A1F5MKA9_9BACT</name>
<evidence type="ECO:0000313" key="2">
    <source>
        <dbReference type="EMBL" id="OGE65827.1"/>
    </source>
</evidence>
<comment type="caution">
    <text evidence="2">The sequence shown here is derived from an EMBL/GenBank/DDBJ whole genome shotgun (WGS) entry which is preliminary data.</text>
</comment>
<proteinExistence type="predicted"/>
<gene>
    <name evidence="2" type="ORF">A3B49_03445</name>
</gene>
<dbReference type="AlphaFoldDB" id="A0A1F5MKA9"/>
<protein>
    <submittedName>
        <fullName evidence="2">Uncharacterized protein</fullName>
    </submittedName>
</protein>
<sequence length="234" mass="26097">MLAELPPTSEFNRLYKDVLEVGFFSKRRLIAPAPKKQVAQIELVSSLSPDQINPYVYLLREEQGTQLRDKQQLVILDGWITGTLNSNPPSLPFSEINSTRLDLEARLPEHPEFAGLYADILVTETVAAKRELAHLQNKYNKRLKSLYGVGGFAIISGVAMITSILSFPGTREVISPSMGVFFASGMGALIVAEMERLTGSSLNRMARYYSDLKTSLKDNLIAYHSQQPDSYKEP</sequence>